<evidence type="ECO:0000313" key="4">
    <source>
        <dbReference type="EMBL" id="MCC2210192.1"/>
    </source>
</evidence>
<dbReference type="SUPFAM" id="SSF53756">
    <property type="entry name" value="UDP-Glycosyltransferase/glycogen phosphorylase"/>
    <property type="match status" value="1"/>
</dbReference>
<dbReference type="Pfam" id="PF04230">
    <property type="entry name" value="PS_pyruv_trans"/>
    <property type="match status" value="1"/>
</dbReference>
<dbReference type="EMBL" id="JAJEQM010000005">
    <property type="protein sequence ID" value="MCC2210192.1"/>
    <property type="molecule type" value="Genomic_DNA"/>
</dbReference>
<keyword evidence="4" id="KW-0808">Transferase</keyword>
<accession>A0AAE3DY34</accession>
<dbReference type="GO" id="GO:0016757">
    <property type="term" value="F:glycosyltransferase activity"/>
    <property type="evidence" value="ECO:0007669"/>
    <property type="project" value="InterPro"/>
</dbReference>
<dbReference type="AlphaFoldDB" id="A0AAE3DY34"/>
<gene>
    <name evidence="4" type="primary">csaB</name>
    <name evidence="4" type="ORF">LKE05_05230</name>
</gene>
<protein>
    <submittedName>
        <fullName evidence="4">Polysaccharide pyruvyl transferase CsaB</fullName>
    </submittedName>
</protein>
<comment type="caution">
    <text evidence="4">The sequence shown here is derived from an EMBL/GenBank/DDBJ whole genome shotgun (WGS) entry which is preliminary data.</text>
</comment>
<dbReference type="InterPro" id="IPR019896">
    <property type="entry name" value="Polysacch_pyruvyl_Trfase_CsaB"/>
</dbReference>
<keyword evidence="5" id="KW-1185">Reference proteome</keyword>
<dbReference type="Proteomes" id="UP001198242">
    <property type="component" value="Unassembled WGS sequence"/>
</dbReference>
<reference evidence="4 5" key="1">
    <citation type="submission" date="2021-10" db="EMBL/GenBank/DDBJ databases">
        <title>Anaerobic single-cell dispensing facilitates the cultivation of human gut bacteria.</title>
        <authorList>
            <person name="Afrizal A."/>
        </authorList>
    </citation>
    <scope>NUCLEOTIDE SEQUENCE [LARGE SCALE GENOMIC DNA]</scope>
    <source>
        <strain evidence="4 5">CLA-AA-H232</strain>
    </source>
</reference>
<dbReference type="PANTHER" id="PTHR36836">
    <property type="entry name" value="COLANIC ACID BIOSYNTHESIS PROTEIN WCAK"/>
    <property type="match status" value="1"/>
</dbReference>
<feature type="domain" description="Glycosyl transferase family 1" evidence="1">
    <location>
        <begin position="176"/>
        <end position="350"/>
    </location>
</feature>
<dbReference type="InterPro" id="IPR007345">
    <property type="entry name" value="Polysacch_pyruvyl_Trfase"/>
</dbReference>
<evidence type="ECO:0000259" key="2">
    <source>
        <dbReference type="Pfam" id="PF04230"/>
    </source>
</evidence>
<evidence type="ECO:0000259" key="1">
    <source>
        <dbReference type="Pfam" id="PF00534"/>
    </source>
</evidence>
<organism evidence="4 5">
    <name type="scientific">Hominilimicola fabiformis</name>
    <dbReference type="NCBI Taxonomy" id="2885356"/>
    <lineage>
        <taxon>Bacteria</taxon>
        <taxon>Bacillati</taxon>
        <taxon>Bacillota</taxon>
        <taxon>Clostridia</taxon>
        <taxon>Eubacteriales</taxon>
        <taxon>Oscillospiraceae</taxon>
        <taxon>Hominilimicola</taxon>
    </lineage>
</organism>
<dbReference type="Gene3D" id="3.40.50.2000">
    <property type="entry name" value="Glycogen Phosphorylase B"/>
    <property type="match status" value="2"/>
</dbReference>
<dbReference type="PANTHER" id="PTHR36836:SF1">
    <property type="entry name" value="COLANIC ACID BIOSYNTHESIS PROTEIN WCAK"/>
    <property type="match status" value="1"/>
</dbReference>
<dbReference type="InterPro" id="IPR028098">
    <property type="entry name" value="Glyco_trans_4-like_N"/>
</dbReference>
<dbReference type="RefSeq" id="WP_308456160.1">
    <property type="nucleotide sequence ID" value="NZ_JAJEQM010000005.1"/>
</dbReference>
<dbReference type="NCBIfam" id="TIGR03609">
    <property type="entry name" value="S_layer_CsaB"/>
    <property type="match status" value="1"/>
</dbReference>
<dbReference type="InterPro" id="IPR001296">
    <property type="entry name" value="Glyco_trans_1"/>
</dbReference>
<proteinExistence type="predicted"/>
<evidence type="ECO:0000313" key="5">
    <source>
        <dbReference type="Proteomes" id="UP001198242"/>
    </source>
</evidence>
<feature type="domain" description="Glycosyltransferase subfamily 4-like N-terminal" evidence="3">
    <location>
        <begin position="16"/>
        <end position="168"/>
    </location>
</feature>
<dbReference type="Pfam" id="PF00534">
    <property type="entry name" value="Glycos_transf_1"/>
    <property type="match status" value="1"/>
</dbReference>
<evidence type="ECO:0000259" key="3">
    <source>
        <dbReference type="Pfam" id="PF13439"/>
    </source>
</evidence>
<sequence>MEKGANILLSLMQLNIGGAETHVVELAKELKRKGFNVIVTSNGGVYVKELEDAGIKHYAVPLQNKNPLNMLKSARLLKKIIKDEKIDIVHSHARIPSFILGKLHKRMKFPFVTTAHWVFNTGYGLKYITDWGEKTVAVSEDIKTYLMDNYHIPAGDINVTINGIDTEKFSPKTDCEDIKKELGIKDDDTVITYVSRLDESRSLVAKQLIEAVPEIDKAVNNLKVIVVGAGDDYDNVKTMADSVNQKLGRDVIVLTGARTDINKLIAPCKLFVGVSRAALEAMAADKPVIIAGNEGYIGLFDESKLAVGIDTNFCCRGCEMSNSELIKRDVLKFFNLDENKQKELGEYGRELIKKEYSVTRMADDSIKVYDWALQKNKEILISGYYGFKNSGDDALLQAIINDLKQYKESPNIVVLSANPAETMEYYKVKSINRLNVLKIAKHMKKADMLISGGGTLIQDRTSTKSLWYYLTVIAMAKKKNMKVMLYSNGIGPLERKGNIKKTKKILDKVDLITLRDERSYKTLHEIGIENKNVKVTADPALDLDIADEKLGKAILKNEGVPSDKKLLGVSVRKWQNLGGDFETQIANACDYAYEKYGYYTVFLPMQSSRDTAIMQNIKRKMKHESAIIKKRYSVEGMLSIIKCFDMCIGMRLHTLIYAAINSVPLIGLVYDPKINSFMEYTHQRHYVDVNEVTDENLKKMLDECVANYDTIKQDLKENYSHLKEKAKLNGKYAIELYEKGSVTL</sequence>
<name>A0AAE3DY34_9FIRM</name>
<dbReference type="Pfam" id="PF13439">
    <property type="entry name" value="Glyco_transf_4"/>
    <property type="match status" value="1"/>
</dbReference>
<feature type="domain" description="Polysaccharide pyruvyl transferase" evidence="2">
    <location>
        <begin position="389"/>
        <end position="672"/>
    </location>
</feature>